<dbReference type="Proteomes" id="UP000077037">
    <property type="component" value="Unassembled WGS sequence"/>
</dbReference>
<keyword evidence="2" id="KW-0808">Transferase</keyword>
<dbReference type="SUPFAM" id="SSF53448">
    <property type="entry name" value="Nucleotide-diphospho-sugar transferases"/>
    <property type="match status" value="1"/>
</dbReference>
<dbReference type="Gene3D" id="3.90.550.10">
    <property type="entry name" value="Spore Coat Polysaccharide Biosynthesis Protein SpsA, Chain A"/>
    <property type="match status" value="1"/>
</dbReference>
<keyword evidence="2" id="KW-0328">Glycosyltransferase</keyword>
<dbReference type="AlphaFoldDB" id="A0A157M9X1"/>
<evidence type="ECO:0000313" key="3">
    <source>
        <dbReference type="Proteomes" id="UP000077037"/>
    </source>
</evidence>
<dbReference type="EC" id="2.4.-.-" evidence="2"/>
<dbReference type="InterPro" id="IPR001173">
    <property type="entry name" value="Glyco_trans_2-like"/>
</dbReference>
<sequence length="667" mass="73746">MDYLIEGLVLNNARACVTDLLLELQDGRTHPLKVLVSRKGRIQEMVRLPVGVRTLRLSQGDGELFAVVRLAARRLGAAEHKLRQFWRASQALLRQPAENRTRTGLTLKAVLFDLDHAYDIACRLRANVRTGQYCDWYHEFYGLAADDRPLMAAMAANWSHPPVFHIVLLRKGDSMQADIDTTSASLQAQIYPHFQVKVEEGAFAAAPTPSGEQTQGIWQVTVRAGVRLAEQALFCLAEAIVKTPGAALVYADHDQLDPDGRLHSPVFKPDWSPEMLRATNYIGEAFACNAQYTARLAGLAASSRHALLLELGALDLPVLHVAAPLWHVPDSAPATGTSEIVRAHLQRLGVVADVVDAGAGRCRVRYTLPSARPLVSIVIPTRDGLHHLRRCIDSLIGRTAYAFYEILVIDNQSMEPQTLAYLGQIRQLPNVRVLPFDRAFNYSSINNMAVGHAQGELVCLLNNDTEVISPDWLDEMVGQISRSDIGVVGAKLLYGDGRVQHAGDTVGPGGCANHLHVGIGRDDPGYAGRALVAQDLSAVTAACLLTRKSLYQALGGLEEKRLPVAFNDVDYCLRVREAGLRVVWTPHALLYHHESATRGKDETPAQLRRAKSEIRYMRKRWRREMLHDPFYNPNLNYLQADFSLSSTPSVCCPWRGAHVASVHRRTG</sequence>
<feature type="domain" description="Glycosyltransferase 2-like" evidence="1">
    <location>
        <begin position="376"/>
        <end position="500"/>
    </location>
</feature>
<name>A0A157M9X1_9BORD</name>
<evidence type="ECO:0000313" key="2">
    <source>
        <dbReference type="EMBL" id="SAI05566.1"/>
    </source>
</evidence>
<gene>
    <name evidence="2" type="primary">wbbL</name>
    <name evidence="2" type="ORF">SAMEA1982600_01107</name>
</gene>
<dbReference type="GO" id="GO:0016757">
    <property type="term" value="F:glycosyltransferase activity"/>
    <property type="evidence" value="ECO:0007669"/>
    <property type="project" value="UniProtKB-KW"/>
</dbReference>
<evidence type="ECO:0000259" key="1">
    <source>
        <dbReference type="Pfam" id="PF00535"/>
    </source>
</evidence>
<dbReference type="EMBL" id="FKBS01000012">
    <property type="protein sequence ID" value="SAI05566.1"/>
    <property type="molecule type" value="Genomic_DNA"/>
</dbReference>
<dbReference type="PANTHER" id="PTHR43179:SF7">
    <property type="entry name" value="RHAMNOSYLTRANSFERASE WBBL"/>
    <property type="match status" value="1"/>
</dbReference>
<dbReference type="PANTHER" id="PTHR43179">
    <property type="entry name" value="RHAMNOSYLTRANSFERASE WBBL"/>
    <property type="match status" value="1"/>
</dbReference>
<proteinExistence type="predicted"/>
<protein>
    <submittedName>
        <fullName evidence="2">dTDP-Rha:alpha-D-GlcNAc-pyrophosphate polyprenol, alpha-3-L-rhamnosyltransferase</fullName>
        <ecNumber evidence="2">2.4.-.-</ecNumber>
    </submittedName>
</protein>
<reference evidence="2 3" key="1">
    <citation type="submission" date="2016-03" db="EMBL/GenBank/DDBJ databases">
        <authorList>
            <consortium name="Pathogen Informatics"/>
        </authorList>
    </citation>
    <scope>NUCLEOTIDE SEQUENCE [LARGE SCALE GENOMIC DNA]</scope>
    <source>
        <strain evidence="2 3">NCTC13364</strain>
    </source>
</reference>
<accession>A0A157M9X1</accession>
<dbReference type="Pfam" id="PF00535">
    <property type="entry name" value="Glycos_transf_2"/>
    <property type="match status" value="1"/>
</dbReference>
<dbReference type="CDD" id="cd04186">
    <property type="entry name" value="GT_2_like_c"/>
    <property type="match status" value="1"/>
</dbReference>
<dbReference type="InterPro" id="IPR029044">
    <property type="entry name" value="Nucleotide-diphossugar_trans"/>
</dbReference>
<organism evidence="2 3">
    <name type="scientific">Bordetella ansorpii</name>
    <dbReference type="NCBI Taxonomy" id="288768"/>
    <lineage>
        <taxon>Bacteria</taxon>
        <taxon>Pseudomonadati</taxon>
        <taxon>Pseudomonadota</taxon>
        <taxon>Betaproteobacteria</taxon>
        <taxon>Burkholderiales</taxon>
        <taxon>Alcaligenaceae</taxon>
        <taxon>Bordetella</taxon>
    </lineage>
</organism>